<feature type="transmembrane region" description="Helical" evidence="1">
    <location>
        <begin position="93"/>
        <end position="116"/>
    </location>
</feature>
<evidence type="ECO:0000313" key="2">
    <source>
        <dbReference type="EMBL" id="KAK8885216.1"/>
    </source>
</evidence>
<reference evidence="2 3" key="1">
    <citation type="submission" date="2024-04" db="EMBL/GenBank/DDBJ databases">
        <title>Tritrichomonas musculus Genome.</title>
        <authorList>
            <person name="Alves-Ferreira E."/>
            <person name="Grigg M."/>
            <person name="Lorenzi H."/>
            <person name="Galac M."/>
        </authorList>
    </citation>
    <scope>NUCLEOTIDE SEQUENCE [LARGE SCALE GENOMIC DNA]</scope>
    <source>
        <strain evidence="2 3">EAF2021</strain>
    </source>
</reference>
<comment type="caution">
    <text evidence="2">The sequence shown here is derived from an EMBL/GenBank/DDBJ whole genome shotgun (WGS) entry which is preliminary data.</text>
</comment>
<keyword evidence="1" id="KW-1133">Transmembrane helix</keyword>
<dbReference type="Proteomes" id="UP001470230">
    <property type="component" value="Unassembled WGS sequence"/>
</dbReference>
<protein>
    <recommendedName>
        <fullName evidence="4">Tetraspanin family protein</fullName>
    </recommendedName>
</protein>
<keyword evidence="1" id="KW-0472">Membrane</keyword>
<sequence length="302" mass="33857">MVLETVISSKHRIATIVTLAILAVGLLGSTISSALWWSRIQPWFGYGRGYYRVIYNCVFACFILSLIGFVALVIFGAINIFAKELYAKITGSLLGTTLVISIVGVCALAGLIPGAYAASWGVDRYQVPKFKPVELSTDPAQFEANLLKLKEFSDSLNKFEKDAQSHFCAGYASQLYEIPEKNGWNDESKKYNDFENWKAKLEKKSFQDVKVKDGRTLNQHNSDLKKLLRQYAILYPIINTYVDIDEIPEDIPQLPNTYLCEEVGVPTLIFTMITGLSMIIFFYLIVFNAYSQSDAEASEAEA</sequence>
<keyword evidence="3" id="KW-1185">Reference proteome</keyword>
<feature type="transmembrane region" description="Helical" evidence="1">
    <location>
        <begin position="12"/>
        <end position="37"/>
    </location>
</feature>
<feature type="transmembrane region" description="Helical" evidence="1">
    <location>
        <begin position="53"/>
        <end position="81"/>
    </location>
</feature>
<accession>A0ABR2K381</accession>
<organism evidence="2 3">
    <name type="scientific">Tritrichomonas musculus</name>
    <dbReference type="NCBI Taxonomy" id="1915356"/>
    <lineage>
        <taxon>Eukaryota</taxon>
        <taxon>Metamonada</taxon>
        <taxon>Parabasalia</taxon>
        <taxon>Tritrichomonadida</taxon>
        <taxon>Tritrichomonadidae</taxon>
        <taxon>Tritrichomonas</taxon>
    </lineage>
</organism>
<evidence type="ECO:0000256" key="1">
    <source>
        <dbReference type="SAM" id="Phobius"/>
    </source>
</evidence>
<gene>
    <name evidence="2" type="ORF">M9Y10_040661</name>
</gene>
<feature type="transmembrane region" description="Helical" evidence="1">
    <location>
        <begin position="263"/>
        <end position="286"/>
    </location>
</feature>
<keyword evidence="1" id="KW-0812">Transmembrane</keyword>
<name>A0ABR2K381_9EUKA</name>
<evidence type="ECO:0000313" key="3">
    <source>
        <dbReference type="Proteomes" id="UP001470230"/>
    </source>
</evidence>
<dbReference type="EMBL" id="JAPFFF010000007">
    <property type="protein sequence ID" value="KAK8885216.1"/>
    <property type="molecule type" value="Genomic_DNA"/>
</dbReference>
<evidence type="ECO:0008006" key="4">
    <source>
        <dbReference type="Google" id="ProtNLM"/>
    </source>
</evidence>
<proteinExistence type="predicted"/>